<keyword evidence="3" id="KW-1185">Reference proteome</keyword>
<evidence type="ECO:0000313" key="2">
    <source>
        <dbReference type="EMBL" id="AWR96230.1"/>
    </source>
</evidence>
<reference evidence="2 3" key="1">
    <citation type="submission" date="2018-05" db="EMBL/GenBank/DDBJ databases">
        <title>Complete Genome Sequences of Extremely Thermoacidophilic, Metal-Mobilizing Type-Strain Members of the Archaeal Family Sulfolobaceae: Acidianus brierleyi DSM-1651T, Acidianus sulfidivorans DSM-18786T, Metallosphaera hakonensis DSM-7519T, and Metallosphaera prunae DSM-10039T.</title>
        <authorList>
            <person name="Counts J.A."/>
            <person name="Kelly R.M."/>
        </authorList>
    </citation>
    <scope>NUCLEOTIDE SEQUENCE [LARGE SCALE GENOMIC DNA]</scope>
    <source>
        <strain evidence="2 3">JP7</strain>
    </source>
</reference>
<dbReference type="EMBL" id="CP029288">
    <property type="protein sequence ID" value="AWR96230.1"/>
    <property type="molecule type" value="Genomic_DNA"/>
</dbReference>
<dbReference type="Gene3D" id="1.10.10.10">
    <property type="entry name" value="Winged helix-like DNA-binding domain superfamily/Winged helix DNA-binding domain"/>
    <property type="match status" value="1"/>
</dbReference>
<dbReference type="GeneID" id="36836470"/>
<name>A0A2U9IJN6_9CREN</name>
<dbReference type="InterPro" id="IPR036388">
    <property type="entry name" value="WH-like_DNA-bd_sf"/>
</dbReference>
<dbReference type="InterPro" id="IPR011579">
    <property type="entry name" value="ATPase_dom"/>
</dbReference>
<dbReference type="OrthoDB" id="132045at2157"/>
<organism evidence="2 3">
    <name type="scientific">Acidianus sulfidivorans JP7</name>
    <dbReference type="NCBI Taxonomy" id="619593"/>
    <lineage>
        <taxon>Archaea</taxon>
        <taxon>Thermoproteota</taxon>
        <taxon>Thermoprotei</taxon>
        <taxon>Sulfolobales</taxon>
        <taxon>Sulfolobaceae</taxon>
        <taxon>Acidianus</taxon>
    </lineage>
</organism>
<sequence length="375" mass="43036">MWFIYGKPTNNPFGREKEIESLIRLYKLGQPVGLIGPRRIGKTSLLLASLEQSSIPFSLISAEEFVRGEKGFDFAEFLSAYITNVTSIIYSKAGYKVILERGKSYLKQLRDLLGQIKVTFNIPELYSVIELTLDKAEKRKNLKNEFREAMDLPQILAEKFGLEKIVIGIDEFQYLRLAKQSIPEIYHVMRSKWQFHKNVTYVISGSLIGMMMELLYSREQPFYQFFYLMKVNPFDRKTSIDFLRKGFELNGLKISEGEIEQIVDQVDGFPAWLNLVGIKIITERKSVKEIIDSLTRDVNLVTTLENDLKKLSPTARAVLKSLAKLGGAGRPKDLGMDLLSVNRGLKQLINYGFVDKEERGIYRIIDPMLAKYLMS</sequence>
<dbReference type="Proteomes" id="UP000248410">
    <property type="component" value="Chromosome"/>
</dbReference>
<dbReference type="PANTHER" id="PTHR34301">
    <property type="entry name" value="DNA-BINDING PROTEIN-RELATED"/>
    <property type="match status" value="1"/>
</dbReference>
<dbReference type="Pfam" id="PF01637">
    <property type="entry name" value="ATPase_2"/>
    <property type="match status" value="1"/>
</dbReference>
<dbReference type="Gene3D" id="3.40.50.300">
    <property type="entry name" value="P-loop containing nucleotide triphosphate hydrolases"/>
    <property type="match status" value="1"/>
</dbReference>
<dbReference type="SUPFAM" id="SSF52540">
    <property type="entry name" value="P-loop containing nucleoside triphosphate hydrolases"/>
    <property type="match status" value="1"/>
</dbReference>
<evidence type="ECO:0000259" key="1">
    <source>
        <dbReference type="Pfam" id="PF01637"/>
    </source>
</evidence>
<feature type="domain" description="ATPase" evidence="1">
    <location>
        <begin position="14"/>
        <end position="274"/>
    </location>
</feature>
<dbReference type="InterPro" id="IPR027417">
    <property type="entry name" value="P-loop_NTPase"/>
</dbReference>
<dbReference type="PANTHER" id="PTHR34301:SF8">
    <property type="entry name" value="ATPASE DOMAIN-CONTAINING PROTEIN"/>
    <property type="match status" value="1"/>
</dbReference>
<accession>A0A2U9IJN6</accession>
<dbReference type="GO" id="GO:0005524">
    <property type="term" value="F:ATP binding"/>
    <property type="evidence" value="ECO:0007669"/>
    <property type="project" value="UniProtKB-KW"/>
</dbReference>
<dbReference type="Gene3D" id="1.10.8.60">
    <property type="match status" value="1"/>
</dbReference>
<evidence type="ECO:0000313" key="3">
    <source>
        <dbReference type="Proteomes" id="UP000248410"/>
    </source>
</evidence>
<dbReference type="KEGG" id="asul:DFR86_00835"/>
<dbReference type="AlphaFoldDB" id="A0A2U9IJN6"/>
<keyword evidence="2" id="KW-0067">ATP-binding</keyword>
<keyword evidence="2" id="KW-0547">Nucleotide-binding</keyword>
<dbReference type="RefSeq" id="WP_110379120.1">
    <property type="nucleotide sequence ID" value="NZ_CP029288.2"/>
</dbReference>
<proteinExistence type="predicted"/>
<protein>
    <submittedName>
        <fullName evidence="2">ATP-binding protein</fullName>
    </submittedName>
</protein>
<gene>
    <name evidence="2" type="ORF">DFR86_00835</name>
</gene>